<dbReference type="InterPro" id="IPR007078">
    <property type="entry name" value="Haem_export_protD_CcmD"/>
</dbReference>
<evidence type="ECO:0000256" key="12">
    <source>
        <dbReference type="SAM" id="Phobius"/>
    </source>
</evidence>
<evidence type="ECO:0000313" key="14">
    <source>
        <dbReference type="Proteomes" id="UP001595952"/>
    </source>
</evidence>
<gene>
    <name evidence="13" type="primary">ccmD</name>
    <name evidence="13" type="ORF">ACFO0D_14670</name>
</gene>
<accession>A0ABV9ICD4</accession>
<evidence type="ECO:0000256" key="2">
    <source>
        <dbReference type="ARBA" id="ARBA00004377"/>
    </source>
</evidence>
<evidence type="ECO:0000256" key="4">
    <source>
        <dbReference type="ARBA" id="ARBA00016461"/>
    </source>
</evidence>
<dbReference type="NCBIfam" id="TIGR03141">
    <property type="entry name" value="cytochro_ccmD"/>
    <property type="match status" value="1"/>
</dbReference>
<evidence type="ECO:0000256" key="3">
    <source>
        <dbReference type="ARBA" id="ARBA00008741"/>
    </source>
</evidence>
<evidence type="ECO:0000256" key="10">
    <source>
        <dbReference type="ARBA" id="ARBA00022989"/>
    </source>
</evidence>
<evidence type="ECO:0000256" key="8">
    <source>
        <dbReference type="ARBA" id="ARBA00022692"/>
    </source>
</evidence>
<comment type="function">
    <text evidence="1">Required for the export of heme to the periplasm for the biogenesis of c-type cytochromes.</text>
</comment>
<evidence type="ECO:0000256" key="7">
    <source>
        <dbReference type="ARBA" id="ARBA00022519"/>
    </source>
</evidence>
<dbReference type="RefSeq" id="WP_380062563.1">
    <property type="nucleotide sequence ID" value="NZ_JBHSEI010000010.1"/>
</dbReference>
<dbReference type="Proteomes" id="UP001595952">
    <property type="component" value="Unassembled WGS sequence"/>
</dbReference>
<sequence>MDKYSGYVVIVYGVTLALLVGYLVWMWWRLRAVQDESGEAPR</sequence>
<keyword evidence="11 12" id="KW-0472">Membrane</keyword>
<keyword evidence="14" id="KW-1185">Reference proteome</keyword>
<comment type="similarity">
    <text evidence="3">Belongs to the CcmD/CycX/HelD family.</text>
</comment>
<feature type="transmembrane region" description="Helical" evidence="12">
    <location>
        <begin position="6"/>
        <end position="28"/>
    </location>
</feature>
<keyword evidence="8 12" id="KW-0812">Transmembrane</keyword>
<evidence type="ECO:0000256" key="5">
    <source>
        <dbReference type="ARBA" id="ARBA00022448"/>
    </source>
</evidence>
<evidence type="ECO:0000256" key="9">
    <source>
        <dbReference type="ARBA" id="ARBA00022748"/>
    </source>
</evidence>
<keyword evidence="6" id="KW-1003">Cell membrane</keyword>
<keyword evidence="5" id="KW-0813">Transport</keyword>
<reference evidence="14" key="1">
    <citation type="journal article" date="2019" name="Int. J. Syst. Evol. Microbiol.">
        <title>The Global Catalogue of Microorganisms (GCM) 10K type strain sequencing project: providing services to taxonomists for standard genome sequencing and annotation.</title>
        <authorList>
            <consortium name="The Broad Institute Genomics Platform"/>
            <consortium name="The Broad Institute Genome Sequencing Center for Infectious Disease"/>
            <person name="Wu L."/>
            <person name="Ma J."/>
        </authorList>
    </citation>
    <scope>NUCLEOTIDE SEQUENCE [LARGE SCALE GENOMIC DNA]</scope>
    <source>
        <strain evidence="14">CCUG 55995</strain>
    </source>
</reference>
<dbReference type="EMBL" id="JBHSEI010000010">
    <property type="protein sequence ID" value="MFC4639578.1"/>
    <property type="molecule type" value="Genomic_DNA"/>
</dbReference>
<evidence type="ECO:0000256" key="6">
    <source>
        <dbReference type="ARBA" id="ARBA00022475"/>
    </source>
</evidence>
<evidence type="ECO:0000256" key="11">
    <source>
        <dbReference type="ARBA" id="ARBA00023136"/>
    </source>
</evidence>
<comment type="subcellular location">
    <subcellularLocation>
        <location evidence="2">Cell inner membrane</location>
        <topology evidence="2">Single-pass membrane protein</topology>
    </subcellularLocation>
</comment>
<name>A0ABV9ICD4_9DEIO</name>
<proteinExistence type="inferred from homology"/>
<keyword evidence="10 12" id="KW-1133">Transmembrane helix</keyword>
<comment type="caution">
    <text evidence="13">The sequence shown here is derived from an EMBL/GenBank/DDBJ whole genome shotgun (WGS) entry which is preliminary data.</text>
</comment>
<keyword evidence="9" id="KW-0201">Cytochrome c-type biogenesis</keyword>
<dbReference type="Pfam" id="PF04995">
    <property type="entry name" value="CcmD"/>
    <property type="match status" value="1"/>
</dbReference>
<organism evidence="13 14">
    <name type="scientific">Deinococcus hohokamensis</name>
    <dbReference type="NCBI Taxonomy" id="309883"/>
    <lineage>
        <taxon>Bacteria</taxon>
        <taxon>Thermotogati</taxon>
        <taxon>Deinococcota</taxon>
        <taxon>Deinococci</taxon>
        <taxon>Deinococcales</taxon>
        <taxon>Deinococcaceae</taxon>
        <taxon>Deinococcus</taxon>
    </lineage>
</organism>
<protein>
    <recommendedName>
        <fullName evidence="4">Heme exporter protein D</fullName>
    </recommendedName>
</protein>
<keyword evidence="7" id="KW-0997">Cell inner membrane</keyword>
<evidence type="ECO:0000256" key="1">
    <source>
        <dbReference type="ARBA" id="ARBA00002442"/>
    </source>
</evidence>
<evidence type="ECO:0000313" key="13">
    <source>
        <dbReference type="EMBL" id="MFC4639578.1"/>
    </source>
</evidence>